<dbReference type="EMBL" id="JAKELL010000006">
    <property type="protein sequence ID" value="KAH8998024.1"/>
    <property type="molecule type" value="Genomic_DNA"/>
</dbReference>
<evidence type="ECO:0000313" key="3">
    <source>
        <dbReference type="EMBL" id="KAH8998024.1"/>
    </source>
</evidence>
<dbReference type="AlphaFoldDB" id="A0AAD4LPS7"/>
<dbReference type="InterPro" id="IPR045340">
    <property type="entry name" value="DUF6533"/>
</dbReference>
<reference evidence="3" key="1">
    <citation type="submission" date="2022-01" db="EMBL/GenBank/DDBJ databases">
        <title>Comparative genomics reveals a dynamic genome evolution in the ectomycorrhizal milk-cap (Lactarius) mushrooms.</title>
        <authorList>
            <consortium name="DOE Joint Genome Institute"/>
            <person name="Lebreton A."/>
            <person name="Tang N."/>
            <person name="Kuo A."/>
            <person name="LaButti K."/>
            <person name="Drula E."/>
            <person name="Barry K."/>
            <person name="Clum A."/>
            <person name="Lipzen A."/>
            <person name="Mousain D."/>
            <person name="Ng V."/>
            <person name="Wang R."/>
            <person name="Wang X."/>
            <person name="Dai Y."/>
            <person name="Henrissat B."/>
            <person name="Grigoriev I.V."/>
            <person name="Guerin-Laguette A."/>
            <person name="Yu F."/>
            <person name="Martin F.M."/>
        </authorList>
    </citation>
    <scope>NUCLEOTIDE SEQUENCE</scope>
    <source>
        <strain evidence="3">QP</strain>
    </source>
</reference>
<organism evidence="3 4">
    <name type="scientific">Lactarius akahatsu</name>
    <dbReference type="NCBI Taxonomy" id="416441"/>
    <lineage>
        <taxon>Eukaryota</taxon>
        <taxon>Fungi</taxon>
        <taxon>Dikarya</taxon>
        <taxon>Basidiomycota</taxon>
        <taxon>Agaricomycotina</taxon>
        <taxon>Agaricomycetes</taxon>
        <taxon>Russulales</taxon>
        <taxon>Russulaceae</taxon>
        <taxon>Lactarius</taxon>
    </lineage>
</organism>
<dbReference type="Pfam" id="PF20151">
    <property type="entry name" value="DUF6533"/>
    <property type="match status" value="1"/>
</dbReference>
<evidence type="ECO:0000313" key="4">
    <source>
        <dbReference type="Proteomes" id="UP001201163"/>
    </source>
</evidence>
<feature type="domain" description="DUF6533" evidence="2">
    <location>
        <begin position="22"/>
        <end position="66"/>
    </location>
</feature>
<feature type="transmembrane region" description="Helical" evidence="1">
    <location>
        <begin position="12"/>
        <end position="31"/>
    </location>
</feature>
<evidence type="ECO:0000259" key="2">
    <source>
        <dbReference type="Pfam" id="PF20151"/>
    </source>
</evidence>
<protein>
    <recommendedName>
        <fullName evidence="2">DUF6533 domain-containing protein</fullName>
    </recommendedName>
</protein>
<keyword evidence="1" id="KW-0472">Membrane</keyword>
<accession>A0AAD4LPS7</accession>
<dbReference type="Proteomes" id="UP001201163">
    <property type="component" value="Unassembled WGS sequence"/>
</dbReference>
<sequence length="85" mass="9944">MSYDESYELCQAYRFKMGNASAASCYLILYYDYFLTLSKEVGRFWHPGPHAWASIIFFANRYIALLGHVPFLYIIYADPCKTVHL</sequence>
<name>A0AAD4LPS7_9AGAM</name>
<evidence type="ECO:0000256" key="1">
    <source>
        <dbReference type="SAM" id="Phobius"/>
    </source>
</evidence>
<feature type="transmembrane region" description="Helical" evidence="1">
    <location>
        <begin position="51"/>
        <end position="76"/>
    </location>
</feature>
<keyword evidence="1" id="KW-0812">Transmembrane</keyword>
<comment type="caution">
    <text evidence="3">The sequence shown here is derived from an EMBL/GenBank/DDBJ whole genome shotgun (WGS) entry which is preliminary data.</text>
</comment>
<proteinExistence type="predicted"/>
<keyword evidence="1" id="KW-1133">Transmembrane helix</keyword>
<gene>
    <name evidence="3" type="ORF">EDB92DRAFT_1317851</name>
</gene>
<keyword evidence="4" id="KW-1185">Reference proteome</keyword>